<feature type="transmembrane region" description="Helical" evidence="2">
    <location>
        <begin position="60"/>
        <end position="81"/>
    </location>
</feature>
<dbReference type="GeneID" id="28991345"/>
<keyword evidence="2" id="KW-1133">Transmembrane helix</keyword>
<feature type="region of interest" description="Disordered" evidence="1">
    <location>
        <begin position="1"/>
        <end position="38"/>
    </location>
</feature>
<dbReference type="VEuPathDB" id="FungiDB:PHYBLDRAFT_140640"/>
<protein>
    <submittedName>
        <fullName evidence="3">Uncharacterized protein</fullName>
    </submittedName>
</protein>
<gene>
    <name evidence="3" type="ORF">PHYBLDRAFT_140640</name>
</gene>
<feature type="transmembrane region" description="Helical" evidence="2">
    <location>
        <begin position="227"/>
        <end position="248"/>
    </location>
</feature>
<organism evidence="3 4">
    <name type="scientific">Phycomyces blakesleeanus (strain ATCC 8743b / DSM 1359 / FGSC 10004 / NBRC 33097 / NRRL 1555)</name>
    <dbReference type="NCBI Taxonomy" id="763407"/>
    <lineage>
        <taxon>Eukaryota</taxon>
        <taxon>Fungi</taxon>
        <taxon>Fungi incertae sedis</taxon>
        <taxon>Mucoromycota</taxon>
        <taxon>Mucoromycotina</taxon>
        <taxon>Mucoromycetes</taxon>
        <taxon>Mucorales</taxon>
        <taxon>Phycomycetaceae</taxon>
        <taxon>Phycomyces</taxon>
    </lineage>
</organism>
<dbReference type="Proteomes" id="UP000077315">
    <property type="component" value="Unassembled WGS sequence"/>
</dbReference>
<evidence type="ECO:0000256" key="1">
    <source>
        <dbReference type="SAM" id="MobiDB-lite"/>
    </source>
</evidence>
<feature type="transmembrane region" description="Helical" evidence="2">
    <location>
        <begin position="295"/>
        <end position="312"/>
    </location>
</feature>
<dbReference type="InParanoid" id="A0A163EGU2"/>
<dbReference type="RefSeq" id="XP_018296610.1">
    <property type="nucleotide sequence ID" value="XM_018430439.1"/>
</dbReference>
<evidence type="ECO:0000313" key="4">
    <source>
        <dbReference type="Proteomes" id="UP000077315"/>
    </source>
</evidence>
<feature type="compositionally biased region" description="Acidic residues" evidence="1">
    <location>
        <begin position="26"/>
        <end position="36"/>
    </location>
</feature>
<dbReference type="OrthoDB" id="2377933at2759"/>
<name>A0A163EGU2_PHYB8</name>
<feature type="transmembrane region" description="Helical" evidence="2">
    <location>
        <begin position="196"/>
        <end position="215"/>
    </location>
</feature>
<evidence type="ECO:0000256" key="2">
    <source>
        <dbReference type="SAM" id="Phobius"/>
    </source>
</evidence>
<evidence type="ECO:0000313" key="3">
    <source>
        <dbReference type="EMBL" id="OAD78570.1"/>
    </source>
</evidence>
<feature type="transmembrane region" description="Helical" evidence="2">
    <location>
        <begin position="254"/>
        <end position="274"/>
    </location>
</feature>
<keyword evidence="2" id="KW-0812">Transmembrane</keyword>
<reference evidence="4" key="1">
    <citation type="submission" date="2015-06" db="EMBL/GenBank/DDBJ databases">
        <title>Expansion of signal transduction pathways in fungi by whole-genome duplication.</title>
        <authorList>
            <consortium name="DOE Joint Genome Institute"/>
            <person name="Corrochano L.M."/>
            <person name="Kuo A."/>
            <person name="Marcet-Houben M."/>
            <person name="Polaino S."/>
            <person name="Salamov A."/>
            <person name="Villalobos J.M."/>
            <person name="Alvarez M.I."/>
            <person name="Avalos J."/>
            <person name="Benito E.P."/>
            <person name="Benoit I."/>
            <person name="Burger G."/>
            <person name="Camino L.P."/>
            <person name="Canovas D."/>
            <person name="Cerda-Olmedo E."/>
            <person name="Cheng J.-F."/>
            <person name="Dominguez A."/>
            <person name="Elias M."/>
            <person name="Eslava A.P."/>
            <person name="Glaser F."/>
            <person name="Grimwood J."/>
            <person name="Gutierrez G."/>
            <person name="Heitman J."/>
            <person name="Henrissat B."/>
            <person name="Iturriaga E.A."/>
            <person name="Lang B.F."/>
            <person name="Lavin J.L."/>
            <person name="Lee S."/>
            <person name="Li W."/>
            <person name="Lindquist E."/>
            <person name="Lopez-Garcia S."/>
            <person name="Luque E.M."/>
            <person name="Marcos A.T."/>
            <person name="Martin J."/>
            <person name="McCluskey K."/>
            <person name="Medina H.R."/>
            <person name="Miralles-Duran A."/>
            <person name="Miyazaki A."/>
            <person name="Munoz-Torres E."/>
            <person name="Oguiza J.A."/>
            <person name="Ohm R."/>
            <person name="Olmedo M."/>
            <person name="Orejas M."/>
            <person name="Ortiz-Castellanos L."/>
            <person name="Pisabarro A.G."/>
            <person name="Rodriguez-Romero J."/>
            <person name="Ruiz-Herrera J."/>
            <person name="Ruiz-Vazquez R."/>
            <person name="Sanz C."/>
            <person name="Schackwitz W."/>
            <person name="Schmutz J."/>
            <person name="Shahriari M."/>
            <person name="Shelest E."/>
            <person name="Silva-Franco F."/>
            <person name="Soanes D."/>
            <person name="Syed K."/>
            <person name="Tagua V.G."/>
            <person name="Talbot N.J."/>
            <person name="Thon M."/>
            <person name="De vries R.P."/>
            <person name="Wiebenga A."/>
            <person name="Yadav J.S."/>
            <person name="Braun E.L."/>
            <person name="Baker S."/>
            <person name="Garre V."/>
            <person name="Horwitz B."/>
            <person name="Torres-Martinez S."/>
            <person name="Idnurm A."/>
            <person name="Herrera-Estrella A."/>
            <person name="Gabaldon T."/>
            <person name="Grigoriev I.V."/>
        </authorList>
    </citation>
    <scope>NUCLEOTIDE SEQUENCE [LARGE SCALE GENOMIC DNA]</scope>
    <source>
        <strain evidence="4">NRRL 1555(-)</strain>
    </source>
</reference>
<keyword evidence="2" id="KW-0472">Membrane</keyword>
<proteinExistence type="predicted"/>
<sequence length="326" mass="36430">MMQDEYSLPSMYSNTPAGITRKSPGEDSEDSLEDPNDLLADSSSPLRGTYRDHHNGDNQLAWLMLWTALSMLLMTVIPVLADIPDINPWFNGNTLWRLFDPVITLPLNLFVITRADVMVTGGRSRNCGFLSEQSIGWLLWAIGAGIYVQGHGMHTAAALFKHPIEDFNLAHPELVTQYPILHEMYLNMEDLWEHKIAHYMYAFGGMWMSWAQIYVFRNQVHGPLPKFPKIVWALGSFIYGLLLAGVAIEFPAGLIVGLVYTTVIGSICVATILLNKRSLPHGGLLTMGRRMVPQYYLGSCVVGLIIIIGWLGKYGFKNRKESGVAT</sequence>
<dbReference type="AlphaFoldDB" id="A0A163EGU2"/>
<dbReference type="EMBL" id="KV440973">
    <property type="protein sequence ID" value="OAD78570.1"/>
    <property type="molecule type" value="Genomic_DNA"/>
</dbReference>
<accession>A0A163EGU2</accession>
<keyword evidence="4" id="KW-1185">Reference proteome</keyword>